<evidence type="ECO:0008006" key="7">
    <source>
        <dbReference type="Google" id="ProtNLM"/>
    </source>
</evidence>
<protein>
    <recommendedName>
        <fullName evidence="7">PucR family transcriptional regulator</fullName>
    </recommendedName>
</protein>
<sequence length="562" mass="65035">MGIPVKDVLQLSVLKPARVLAGEPQMENREIEWISVIETPVENFVRKNEFVLSTGIGCSEDPVALESYVQDVINSGASVLAFATGRHIYKIPDRVIKAASKHDFVLLELPWEVRFGDVLHDVLQEISRQKQAEQQRTEEIRQELINCVLNGKGLQEIMKIVYENTAIPVAISDHNKLVRANYYFDQHMIQVLNGEVEGDYQLIPSHETPFKDHPLYHYIEEYQIGANYCYQLTILSNYKKQGYLLFKPESEDELTWSNLNILEHALTACALYFVKENAIEMTEIRLKDNFLLDLAKTDMEMDKQLQSKAQLLGYDLTKPYICLVGEIRFTKKVDDHIGTPDQAVMSSSMHSRNYYIQKEVAHAGDVLKRRTMATFEDGEVIVFLEADKRPYMETANQFLDLVERRLNELLAGINISWGISMHKDGIYTFHKSYNEAVTAYNIGRQQHEIGERTFFSDTRMNRLLMALSHEKEIEQIVKNTLHKLIEYDQKRQTDLIHTFIVYNKYNSNVSQTARALNLHRQSLLHRLRNIEQLTGLSLLNADDMFLLELSVRLWMLKKVDGE</sequence>
<dbReference type="Pfam" id="PF13556">
    <property type="entry name" value="HTH_30"/>
    <property type="match status" value="1"/>
</dbReference>
<accession>A0A917B320</accession>
<dbReference type="Gene3D" id="1.10.10.2840">
    <property type="entry name" value="PucR C-terminal helix-turn-helix domain"/>
    <property type="match status" value="1"/>
</dbReference>
<dbReference type="Pfam" id="PF17853">
    <property type="entry name" value="GGDEF_2"/>
    <property type="match status" value="1"/>
</dbReference>
<evidence type="ECO:0000313" key="6">
    <source>
        <dbReference type="Proteomes" id="UP000660110"/>
    </source>
</evidence>
<dbReference type="InterPro" id="IPR012914">
    <property type="entry name" value="PucR_dom"/>
</dbReference>
<evidence type="ECO:0000313" key="5">
    <source>
        <dbReference type="EMBL" id="GGF19812.1"/>
    </source>
</evidence>
<proteinExistence type="inferred from homology"/>
<dbReference type="RefSeq" id="WP_188377175.1">
    <property type="nucleotide sequence ID" value="NZ_BMEL01000002.1"/>
</dbReference>
<reference evidence="5" key="1">
    <citation type="journal article" date="2014" name="Int. J. Syst. Evol. Microbiol.">
        <title>Complete genome sequence of Corynebacterium casei LMG S-19264T (=DSM 44701T), isolated from a smear-ripened cheese.</title>
        <authorList>
            <consortium name="US DOE Joint Genome Institute (JGI-PGF)"/>
            <person name="Walter F."/>
            <person name="Albersmeier A."/>
            <person name="Kalinowski J."/>
            <person name="Ruckert C."/>
        </authorList>
    </citation>
    <scope>NUCLEOTIDE SEQUENCE</scope>
    <source>
        <strain evidence="5">CGMCC 1.12153</strain>
    </source>
</reference>
<dbReference type="PANTHER" id="PTHR33744:SF1">
    <property type="entry name" value="DNA-BINDING TRANSCRIPTIONAL ACTIVATOR ADER"/>
    <property type="match status" value="1"/>
</dbReference>
<comment type="similarity">
    <text evidence="1">Belongs to the CdaR family.</text>
</comment>
<evidence type="ECO:0000259" key="3">
    <source>
        <dbReference type="Pfam" id="PF13556"/>
    </source>
</evidence>
<dbReference type="InterPro" id="IPR025736">
    <property type="entry name" value="PucR_C-HTH_dom"/>
</dbReference>
<dbReference type="EMBL" id="BMEL01000002">
    <property type="protein sequence ID" value="GGF19812.1"/>
    <property type="molecule type" value="Genomic_DNA"/>
</dbReference>
<dbReference type="InterPro" id="IPR042070">
    <property type="entry name" value="PucR_C-HTH_sf"/>
</dbReference>
<dbReference type="PANTHER" id="PTHR33744">
    <property type="entry name" value="CARBOHYDRATE DIACID REGULATOR"/>
    <property type="match status" value="1"/>
</dbReference>
<feature type="domain" description="CdaR GGDEF-like" evidence="4">
    <location>
        <begin position="302"/>
        <end position="441"/>
    </location>
</feature>
<name>A0A917B320_HALAA</name>
<dbReference type="AlphaFoldDB" id="A0A917B320"/>
<gene>
    <name evidence="5" type="ORF">GCM10010954_18230</name>
</gene>
<dbReference type="Pfam" id="PF07905">
    <property type="entry name" value="PucR"/>
    <property type="match status" value="1"/>
</dbReference>
<evidence type="ECO:0000256" key="1">
    <source>
        <dbReference type="ARBA" id="ARBA00006754"/>
    </source>
</evidence>
<keyword evidence="6" id="KW-1185">Reference proteome</keyword>
<dbReference type="InterPro" id="IPR051448">
    <property type="entry name" value="CdaR-like_regulators"/>
</dbReference>
<feature type="domain" description="Purine catabolism PurC-like" evidence="2">
    <location>
        <begin position="7"/>
        <end position="126"/>
    </location>
</feature>
<dbReference type="InterPro" id="IPR041522">
    <property type="entry name" value="CdaR_GGDEF"/>
</dbReference>
<evidence type="ECO:0000259" key="2">
    <source>
        <dbReference type="Pfam" id="PF07905"/>
    </source>
</evidence>
<reference evidence="5" key="2">
    <citation type="submission" date="2020-09" db="EMBL/GenBank/DDBJ databases">
        <authorList>
            <person name="Sun Q."/>
            <person name="Zhou Y."/>
        </authorList>
    </citation>
    <scope>NUCLEOTIDE SEQUENCE</scope>
    <source>
        <strain evidence="5">CGMCC 1.12153</strain>
    </source>
</reference>
<feature type="domain" description="PucR C-terminal helix-turn-helix" evidence="3">
    <location>
        <begin position="495"/>
        <end position="552"/>
    </location>
</feature>
<dbReference type="Proteomes" id="UP000660110">
    <property type="component" value="Unassembled WGS sequence"/>
</dbReference>
<comment type="caution">
    <text evidence="5">The sequence shown here is derived from an EMBL/GenBank/DDBJ whole genome shotgun (WGS) entry which is preliminary data.</text>
</comment>
<organism evidence="5 6">
    <name type="scientific">Halobacillus andaensis</name>
    <dbReference type="NCBI Taxonomy" id="1176239"/>
    <lineage>
        <taxon>Bacteria</taxon>
        <taxon>Bacillati</taxon>
        <taxon>Bacillota</taxon>
        <taxon>Bacilli</taxon>
        <taxon>Bacillales</taxon>
        <taxon>Bacillaceae</taxon>
        <taxon>Halobacillus</taxon>
    </lineage>
</organism>
<evidence type="ECO:0000259" key="4">
    <source>
        <dbReference type="Pfam" id="PF17853"/>
    </source>
</evidence>